<name>A0ABN0JR04_9GAMM</name>
<feature type="domain" description="Endonuclease GajA/Old nuclease/RecF-like AAA" evidence="1">
    <location>
        <begin position="4"/>
        <end position="403"/>
    </location>
</feature>
<dbReference type="InterPro" id="IPR051396">
    <property type="entry name" value="Bact_Antivir_Def_Nuclease"/>
</dbReference>
<proteinExistence type="predicted"/>
<dbReference type="CDD" id="cd00267">
    <property type="entry name" value="ABC_ATPase"/>
    <property type="match status" value="1"/>
</dbReference>
<dbReference type="GeneID" id="92834691"/>
<evidence type="ECO:0000313" key="2">
    <source>
        <dbReference type="EMBL" id="ENU27652.1"/>
    </source>
</evidence>
<organism evidence="2 3">
    <name type="scientific">Acinetobacter modestus</name>
    <dbReference type="NCBI Taxonomy" id="1776740"/>
    <lineage>
        <taxon>Bacteria</taxon>
        <taxon>Pseudomonadati</taxon>
        <taxon>Pseudomonadota</taxon>
        <taxon>Gammaproteobacteria</taxon>
        <taxon>Moraxellales</taxon>
        <taxon>Moraxellaceae</taxon>
        <taxon>Acinetobacter</taxon>
    </lineage>
</organism>
<reference evidence="2 3" key="2">
    <citation type="journal article" date="2016" name="Int. J. Syst. Evol. Microbiol.">
        <title>Taxonomy of haemolytic and/or proteolytic strains of the genus Acinetobacter with the proposal of Acinetobacter courvalinii sp. nov. (genomic species 14 sensu Bouvet &amp; Jeanjean), Acinetobacter dispersus sp. nov. (genomic species 17), Acinetobacter modestus sp. nov., Acinetobacter proteolyticus sp. nov. and Acinetobacter vivianii sp. nov.</title>
        <authorList>
            <person name="Nemec A."/>
            <person name="Radolfova-Krizova L."/>
            <person name="Maixnerova M."/>
            <person name="Vrestiakova E."/>
            <person name="Jezek P."/>
            <person name="Sedo O."/>
        </authorList>
    </citation>
    <scope>NUCLEOTIDE SEQUENCE [LARGE SCALE GENOMIC DNA]</scope>
    <source>
        <strain evidence="2 3">NIPH 236</strain>
    </source>
</reference>
<accession>A0ABN0JR04</accession>
<comment type="caution">
    <text evidence="2">The sequence shown here is derived from an EMBL/GenBank/DDBJ whole genome shotgun (WGS) entry which is preliminary data.</text>
</comment>
<dbReference type="RefSeq" id="WP_004661068.1">
    <property type="nucleotide sequence ID" value="NZ_BMDV01000002.1"/>
</dbReference>
<dbReference type="SUPFAM" id="SSF52540">
    <property type="entry name" value="P-loop containing nucleoside triphosphate hydrolases"/>
    <property type="match status" value="2"/>
</dbReference>
<sequence length="424" mass="49866">MYFLKNVNIVGFWGTRSINLKFKEHSNFLIGINGSGKTTLVNLIVSALEGDFENLINSDFSEIIINLKKDGSTKVASLKITKNMDSLRYYFRQSAKDSYIDFLIDELQEFYRYPMHFRREGRRISKHLVKSQMSKLFNLSWLSIHRTTTDFREIKERYESSIDLKLDELSNDLVRLFSFYNQRITTEIDQFQKQVFLSLLYKREKQDSLVDTFLKLDSKKEKEALESIFKQFNLDIESSDLKAKINNHFTAFDKAKSRLIGNNAINLTEFSVLFGTDRIDFIVEKWNEHLTKKKIIEEPKHKFLNILNSMMQRKNFYINKRNELEIETQSGKNLSLKQLSSGEKQLLIILGEAFLQEGKRFIYFADEPELSLHVFWQEHLVQHLKQLNPNAQIIFATHSPDIVSCFGENIIDMEQIITENEVRS</sequence>
<reference evidence="3" key="1">
    <citation type="submission" date="2013-02" db="EMBL/GenBank/DDBJ databases">
        <title>The Genome Sequence of Acinetobacter sp. NIPH 236.</title>
        <authorList>
            <consortium name="The Broad Institute Genome Sequencing Platform"/>
            <consortium name="The Broad Institute Genome Sequencing Center for Infectious Disease"/>
            <person name="Cerqueira G."/>
            <person name="Feldgarden M."/>
            <person name="Courvalin P."/>
            <person name="Perichon B."/>
            <person name="Grillot-Courvalin C."/>
            <person name="Clermont D."/>
            <person name="Rocha E."/>
            <person name="Yoon E.-J."/>
            <person name="Nemec A."/>
            <person name="Walker B."/>
            <person name="Young S.K."/>
            <person name="Zeng Q."/>
            <person name="Gargeya S."/>
            <person name="Fitzgerald M."/>
            <person name="Haas B."/>
            <person name="Abouelleil A."/>
            <person name="Alvarado L."/>
            <person name="Arachchi H.M."/>
            <person name="Berlin A.M."/>
            <person name="Chapman S.B."/>
            <person name="Dewar J."/>
            <person name="Goldberg J."/>
            <person name="Griggs A."/>
            <person name="Gujja S."/>
            <person name="Hansen M."/>
            <person name="Howarth C."/>
            <person name="Imamovic A."/>
            <person name="Larimer J."/>
            <person name="McCowan C."/>
            <person name="Murphy C."/>
            <person name="Neiman D."/>
            <person name="Pearson M."/>
            <person name="Priest M."/>
            <person name="Roberts A."/>
            <person name="Saif S."/>
            <person name="Shea T."/>
            <person name="Sisk P."/>
            <person name="Sykes S."/>
            <person name="Wortman J."/>
            <person name="Nusbaum C."/>
            <person name="Birren B."/>
        </authorList>
    </citation>
    <scope>NUCLEOTIDE SEQUENCE [LARGE SCALE GENOMIC DNA]</scope>
    <source>
        <strain evidence="3">NIPH 236</strain>
    </source>
</reference>
<dbReference type="InterPro" id="IPR041685">
    <property type="entry name" value="AAA_GajA/Old/RecF-like"/>
</dbReference>
<dbReference type="EMBL" id="APOJ01000020">
    <property type="protein sequence ID" value="ENU27652.1"/>
    <property type="molecule type" value="Genomic_DNA"/>
</dbReference>
<protein>
    <recommendedName>
        <fullName evidence="1">Endonuclease GajA/Old nuclease/RecF-like AAA domain-containing protein</fullName>
    </recommendedName>
</protein>
<keyword evidence="3" id="KW-1185">Reference proteome</keyword>
<dbReference type="PANTHER" id="PTHR43581">
    <property type="entry name" value="ATP/GTP PHOSPHATASE"/>
    <property type="match status" value="1"/>
</dbReference>
<gene>
    <name evidence="2" type="ORF">F992_01277</name>
</gene>
<dbReference type="Gene3D" id="3.40.50.300">
    <property type="entry name" value="P-loop containing nucleotide triphosphate hydrolases"/>
    <property type="match status" value="1"/>
</dbReference>
<dbReference type="PANTHER" id="PTHR43581:SF2">
    <property type="entry name" value="EXCINUCLEASE ATPASE SUBUNIT"/>
    <property type="match status" value="1"/>
</dbReference>
<dbReference type="Pfam" id="PF13175">
    <property type="entry name" value="AAA_15"/>
    <property type="match status" value="1"/>
</dbReference>
<dbReference type="Proteomes" id="UP000013190">
    <property type="component" value="Unassembled WGS sequence"/>
</dbReference>
<dbReference type="InterPro" id="IPR027417">
    <property type="entry name" value="P-loop_NTPase"/>
</dbReference>
<evidence type="ECO:0000313" key="3">
    <source>
        <dbReference type="Proteomes" id="UP000013190"/>
    </source>
</evidence>
<evidence type="ECO:0000259" key="1">
    <source>
        <dbReference type="Pfam" id="PF13175"/>
    </source>
</evidence>